<comment type="catalytic activity">
    <reaction evidence="8 10">
        <text>a beta-D-Man-(1-&gt;4)-beta-D-GlcNAc-(1-&gt;4)-alpha-D-GlcNAc-diphospho-di-trans,poly-cis-dolichol + GDP-alpha-D-mannose = an alpha-D-Man-(1-&gt;3)-beta-D-Man-(1-&gt;4)-beta-D-GlcNAc-(1-&gt;4)-alpha-D-GlcNAc-diphospho-di-trans,poly-cis-dolichol + GDP + H(+)</text>
        <dbReference type="Rhea" id="RHEA:29515"/>
        <dbReference type="Rhea" id="RHEA-COMP:19511"/>
        <dbReference type="Rhea" id="RHEA-COMP:19513"/>
        <dbReference type="ChEBI" id="CHEBI:15378"/>
        <dbReference type="ChEBI" id="CHEBI:57527"/>
        <dbReference type="ChEBI" id="CHEBI:58189"/>
        <dbReference type="ChEBI" id="CHEBI:58472"/>
        <dbReference type="ChEBI" id="CHEBI:132510"/>
        <dbReference type="EC" id="2.4.1.132"/>
    </reaction>
    <physiologicalReaction direction="left-to-right" evidence="8 10">
        <dbReference type="Rhea" id="RHEA:29516"/>
    </physiologicalReaction>
</comment>
<evidence type="ECO:0000256" key="3">
    <source>
        <dbReference type="ARBA" id="ARBA00022679"/>
    </source>
</evidence>
<evidence type="ECO:0000313" key="13">
    <source>
        <dbReference type="EMBL" id="CAD7241434.1"/>
    </source>
</evidence>
<evidence type="ECO:0000256" key="10">
    <source>
        <dbReference type="RuleBase" id="RU367136"/>
    </source>
</evidence>
<dbReference type="InterPro" id="IPR001296">
    <property type="entry name" value="Glyco_trans_1"/>
</dbReference>
<evidence type="ECO:0000259" key="11">
    <source>
        <dbReference type="Pfam" id="PF00534"/>
    </source>
</evidence>
<evidence type="ECO:0000256" key="9">
    <source>
        <dbReference type="ARBA" id="ARBA00045104"/>
    </source>
</evidence>
<feature type="domain" description="Glycosyltransferase subfamily 4-like N-terminal" evidence="12">
    <location>
        <begin position="132"/>
        <end position="304"/>
    </location>
</feature>
<dbReference type="Pfam" id="PF13439">
    <property type="entry name" value="Glyco_transf_4"/>
    <property type="match status" value="1"/>
</dbReference>
<accession>A0A7R8X828</accession>
<dbReference type="OrthoDB" id="448893at2759"/>
<sequence length="523" mass="58709">MAIPRGAEAPRTMKQQAPFFVKNEVHGSGGRVAASGGTLSSYIIRNLGLSKKVEDNQDPREALLKFAKEAAENPYYVTPAYQLTQPKPIFAEPDAFEDEQPKTKKSNSLCIHWQQLSQTMVNVIFLHPDLGIGGAERLVVDAALALQSRGHVVRFITNHHDRDHCFRETYDGTLGVVVVGDWLPRSIFGRCQALCAYIRMIYAALYLILFSGINYEVVFCDQISACIPLFKLSNTRVIFYCHFPDQLLSQRSSTLKMIYRAPLDFLEGWSTGLADLIFVNSNFTASVFHDTFKNLKNVKPQVLYPSLHPATFDLNLSESIQSIIPSETRHLFLSINRFERKKNLALALHALREIKDILNPEEFQGIHMVIAGGYDKRVMENVEHYKELSALMKELGLERKVTLMKSPSDSEKLLLLRAATSLIYTPEHEHFGIVPLEAMYMQKPVIAVNSGGPMETILDGETGFLCDPTPKAFAVKMAHFIQNPESRSMGMAGKKRVETDFSFETFTNALNEAVSSLLPENGK</sequence>
<dbReference type="EMBL" id="LR899652">
    <property type="protein sequence ID" value="CAD7241434.1"/>
    <property type="molecule type" value="Genomic_DNA"/>
</dbReference>
<evidence type="ECO:0000313" key="14">
    <source>
        <dbReference type="Proteomes" id="UP000677054"/>
    </source>
</evidence>
<dbReference type="SUPFAM" id="SSF53756">
    <property type="entry name" value="UDP-Glycosyltransferase/glycogen phosphorylase"/>
    <property type="match status" value="1"/>
</dbReference>
<evidence type="ECO:0000256" key="6">
    <source>
        <dbReference type="ARBA" id="ARBA00022989"/>
    </source>
</evidence>
<evidence type="ECO:0000256" key="2">
    <source>
        <dbReference type="ARBA" id="ARBA00022676"/>
    </source>
</evidence>
<protein>
    <recommendedName>
        <fullName evidence="10">Alpha-1,3/1,6-mannosyltransferase ALG2</fullName>
        <ecNumber evidence="10">2.4.1.132</ecNumber>
        <ecNumber evidence="10">2.4.1.257</ecNumber>
    </recommendedName>
    <alternativeName>
        <fullName evidence="10">GDP-Man:Man(1)GlcNAc(2)-PP-Dol alpha-1,3-mannosyltransferase</fullName>
    </alternativeName>
</protein>
<keyword evidence="5" id="KW-0256">Endoplasmic reticulum</keyword>
<keyword evidence="4" id="KW-0812">Transmembrane</keyword>
<comment type="similarity">
    <text evidence="10">Belongs to the glycosyltransferase group 1 family.</text>
</comment>
<evidence type="ECO:0000259" key="12">
    <source>
        <dbReference type="Pfam" id="PF13439"/>
    </source>
</evidence>
<gene>
    <name evidence="13" type="ORF">DSTB1V02_LOCUS1425</name>
</gene>
<dbReference type="Gene3D" id="3.40.50.2000">
    <property type="entry name" value="Glycogen Phosphorylase B"/>
    <property type="match status" value="2"/>
</dbReference>
<dbReference type="Proteomes" id="UP000677054">
    <property type="component" value="Unassembled WGS sequence"/>
</dbReference>
<keyword evidence="3 10" id="KW-0808">Transferase</keyword>
<dbReference type="FunFam" id="3.40.50.2000:FF:000210">
    <property type="entry name" value="Alpha-1,3/1,6-mannosyltransferase ALG2"/>
    <property type="match status" value="1"/>
</dbReference>
<dbReference type="EMBL" id="CAJPEV010000135">
    <property type="protein sequence ID" value="CAG0881153.1"/>
    <property type="molecule type" value="Genomic_DNA"/>
</dbReference>
<dbReference type="GO" id="GO:0102704">
    <property type="term" value="F:GDP-Man:Man(2)GlcNAc(2)-PP-Dol alpha-1,6-mannosyltransferase activity"/>
    <property type="evidence" value="ECO:0007669"/>
    <property type="project" value="UniProtKB-UniRule"/>
</dbReference>
<dbReference type="CDD" id="cd03805">
    <property type="entry name" value="GT4_ALG2-like"/>
    <property type="match status" value="1"/>
</dbReference>
<evidence type="ECO:0000256" key="4">
    <source>
        <dbReference type="ARBA" id="ARBA00022692"/>
    </source>
</evidence>
<comment type="function">
    <text evidence="10">Mannosylates Man(2)GlcNAc(2)-dolichol diphosphate and Man(1)GlcNAc(2)-dolichol diphosphate to form Man(3)GlcNAc(2)-dolichol diphosphate.</text>
</comment>
<keyword evidence="7" id="KW-0472">Membrane</keyword>
<dbReference type="GO" id="GO:0004378">
    <property type="term" value="F:GDP-Man:Man(1)GlcNAc(2)-PP-Dol alpha-1,3-mannosyltransferase activity"/>
    <property type="evidence" value="ECO:0007669"/>
    <property type="project" value="UniProtKB-UniRule"/>
</dbReference>
<dbReference type="InterPro" id="IPR027054">
    <property type="entry name" value="ALG2"/>
</dbReference>
<keyword evidence="14" id="KW-1185">Reference proteome</keyword>
<evidence type="ECO:0000256" key="8">
    <source>
        <dbReference type="ARBA" id="ARBA00045103"/>
    </source>
</evidence>
<dbReference type="EC" id="2.4.1.257" evidence="10"/>
<dbReference type="Pfam" id="PF00534">
    <property type="entry name" value="Glycos_transf_1"/>
    <property type="match status" value="1"/>
</dbReference>
<keyword evidence="6" id="KW-1133">Transmembrane helix</keyword>
<evidence type="ECO:0000256" key="5">
    <source>
        <dbReference type="ARBA" id="ARBA00022824"/>
    </source>
</evidence>
<dbReference type="EC" id="2.4.1.132" evidence="10"/>
<evidence type="ECO:0000256" key="7">
    <source>
        <dbReference type="ARBA" id="ARBA00023136"/>
    </source>
</evidence>
<evidence type="ECO:0000256" key="1">
    <source>
        <dbReference type="ARBA" id="ARBA00004922"/>
    </source>
</evidence>
<dbReference type="PANTHER" id="PTHR45918:SF1">
    <property type="entry name" value="ALPHA-1,3_1,6-MANNOSYLTRANSFERASE ALG2"/>
    <property type="match status" value="1"/>
</dbReference>
<feature type="domain" description="Glycosyl transferase family 1" evidence="11">
    <location>
        <begin position="324"/>
        <end position="488"/>
    </location>
</feature>
<dbReference type="UniPathway" id="UPA00378"/>
<comment type="subcellular location">
    <subcellularLocation>
        <location evidence="10">Endoplasmic reticulum membrane</location>
        <topology evidence="10">Single-pass membrane protein</topology>
    </subcellularLocation>
</comment>
<dbReference type="AlphaFoldDB" id="A0A7R8X828"/>
<dbReference type="PANTHER" id="PTHR45918">
    <property type="entry name" value="ALPHA-1,3/1,6-MANNOSYLTRANSFERASE ALG2"/>
    <property type="match status" value="1"/>
</dbReference>
<keyword evidence="2 10" id="KW-0328">Glycosyltransferase</keyword>
<comment type="catalytic activity">
    <reaction evidence="9 10">
        <text>an alpha-D-Man-(1-&gt;3)-beta-D-Man-(1-&gt;4)-beta-D-GlcNAc-(1-&gt;4)-alpha-D-GlcNAc-diphospho-di-trans,poly-cis-dolichol + GDP-alpha-D-mannose = an alpha-D-Man-(1-&gt;3)-[alpha-D-Man-(1-&gt;6)]-beta-D-Man-(1-&gt;4)-beta-D-GlcNAc-(1-&gt;4)-alpha-D-GlcNAc-diphospho-di-trans,poly-cis-dolichol + GDP + H(+)</text>
        <dbReference type="Rhea" id="RHEA:29519"/>
        <dbReference type="Rhea" id="RHEA-COMP:19513"/>
        <dbReference type="Rhea" id="RHEA-COMP:19515"/>
        <dbReference type="ChEBI" id="CHEBI:15378"/>
        <dbReference type="ChEBI" id="CHEBI:57527"/>
        <dbReference type="ChEBI" id="CHEBI:58189"/>
        <dbReference type="ChEBI" id="CHEBI:132510"/>
        <dbReference type="ChEBI" id="CHEBI:132511"/>
        <dbReference type="EC" id="2.4.1.257"/>
    </reaction>
    <physiologicalReaction direction="left-to-right" evidence="9 10">
        <dbReference type="Rhea" id="RHEA:29520"/>
    </physiologicalReaction>
</comment>
<comment type="pathway">
    <text evidence="1 10">Protein modification; protein glycosylation.</text>
</comment>
<dbReference type="FunFam" id="3.40.50.2000:FF:000085">
    <property type="entry name" value="alpha-1,3/1,6-mannosyltransferase ALG2"/>
    <property type="match status" value="1"/>
</dbReference>
<organism evidence="13">
    <name type="scientific">Darwinula stevensoni</name>
    <dbReference type="NCBI Taxonomy" id="69355"/>
    <lineage>
        <taxon>Eukaryota</taxon>
        <taxon>Metazoa</taxon>
        <taxon>Ecdysozoa</taxon>
        <taxon>Arthropoda</taxon>
        <taxon>Crustacea</taxon>
        <taxon>Oligostraca</taxon>
        <taxon>Ostracoda</taxon>
        <taxon>Podocopa</taxon>
        <taxon>Podocopida</taxon>
        <taxon>Darwinulocopina</taxon>
        <taxon>Darwinuloidea</taxon>
        <taxon>Darwinulidae</taxon>
        <taxon>Darwinula</taxon>
    </lineage>
</organism>
<dbReference type="GO" id="GO:0005789">
    <property type="term" value="C:endoplasmic reticulum membrane"/>
    <property type="evidence" value="ECO:0007669"/>
    <property type="project" value="UniProtKB-SubCell"/>
</dbReference>
<proteinExistence type="inferred from homology"/>
<name>A0A7R8X828_9CRUS</name>
<reference evidence="13" key="1">
    <citation type="submission" date="2020-11" db="EMBL/GenBank/DDBJ databases">
        <authorList>
            <person name="Tran Van P."/>
        </authorList>
    </citation>
    <scope>NUCLEOTIDE SEQUENCE</scope>
</reference>
<dbReference type="InterPro" id="IPR028098">
    <property type="entry name" value="Glyco_trans_4-like_N"/>
</dbReference>